<accession>A0A0U1XPA9</accession>
<keyword evidence="4" id="KW-0378">Hydrolase</keyword>
<sequence>MTLKSKILKNKTKILNFSSKKIGVFILESRSWSKKTIISFFKETINLHVVISFLLFIFGVFMPIKVRYGDQFVSLFLKNNLPATSIPYSQISWETFEYLISNYFDLDKNILNQNTKIKNVLPLSYREISKSQFLENKKNGTFRSPSIQNIEPVNLENFKNSITREPLPISTSSILDEHKQNKLNNKIIDAEKKKFQTKFLKNINLSFIEKDPTIERVDLYNDSILIQTNSIWNQQQKQNYIGFFPKKNSSLIQNIKDNNWIVIHSPVNIKNFKLNEDLKIKNYEGFQCIENLNQISDLHNTSLFNEFVFGKKWYSISNRNITLPFLSKTSEINKIFIDKTFFPNNKLVDSTNWRQKFSSNLDELPLKLDTGFFEKNVNRSEIEELIPINHKLQLLPIYQLNKKTLNGLEFSNKLNIPFSFSKFQNKILDNQKNIKWSESLNKINDQLLACKKHTSNINNSTPITNTKQSRQNSDVKYFQIEDFKATTEYQMVDSKIEDFKGQQNNELTAIEECKIENFNKEKTPNKIKTLELTNYQDLQGIENLNQIEDLYNSKSKKLINNNLTKLNFLQRELKLLFDNQKIIPFNNFKLTEKFFQQPRLMSGYRYPDMNKNDIYEYKLNTLYKTKLAKFLKLQKQSPILENTHVIKIWLPPSLVSESKYNLSTLELNSVPSFQLKYRPTLLEDTEKNNQPIYDGPGISLNSITKDVDLLNQKKVLKWTSKYLASDNPLTDRKINFLGLESTTESSDTESSVRGTDLSESVEEEFTKNSMFPDKLFTNQKKLYFISKINKQNFTQQPNPSVIPTKINKKVAFLEEKEWYDILEIMKPKWEKAKAEQKLESEKDSEIDIVLPFVTMFQPTGKKIFWPLTGLDYQSSLLPKFKTNLNTYLNESLKPKNFETDFNRNKVSNINKLVLDTNPESSLPHTFKIKDFNAKAMVPSTGFSNSRFSKIINHSFPFSKTLLQRNIIENTNLNAIYQRIPTIFNAKQSNIFTDPHNRFRDSWEPLTTEPLSIVTQIYFALFCLKILQSYYKKYGKEVISYIINIIELLGILDDNLKDELQLSNNEDFRLIKKTEKRFKDIAGIEKILPELSEIVWLLRNKKLNLFKLRGSIIPKGILLVGPPGTGKTLLVQAIAGEAEVPVLVQSGSSLIDPEKSENGTEKLKHMFDRARELAPCILFIDEIDTLGQQRQNVMQNPMGADELMESLHKVSINSRYTTPLETNFSGDRGNKISKFLDENEFLPETSNENREFLPKSRNNSLGNNSSTTLSIAEQSLQEEQNRQAITHERLSLLMQFLVEMDGLSPRQGVVVIGATNRPAVLDRAFTRPGRFDQILHLAFPGKEKRIEILKLYSQNLGIDKNVSWDYFGNRTEGFSAADLSAIMNQSSIQAILKETIHSIDTIEHGIDFITSYGIEKPTMENYSILMSNGQKYKDPFFVSRLAYYQAGKAILYTMLPEHPPAIVLHFWPYSKKIRKNSHQFLLKNYRRVELETQMIGLYAGKAAEILALCGSSLFFYKNKKTTNINCYKLDRNFSKSKIFQRKLWDSDLGNADLRIASSLGYSMINNWFLYSKKISIRKENQIITNQNTREIREIELFRFLNKLAENDENQLKDVKEAATFKKPDTLNKKEEPVLRNEDYQKWSFSPWWQYQVTNQIYLVPPTENDWYRIFLPDPQQTERNDEWMPPDQYWHNKENFSNLLSSSLGLKNKNMKKLTVKQNKKTVCDETFQKNDQYNVLTALKSSILSEKSKNSYGKTTSFVTWNNLYKLDRDYIYHSLVMLCFNKAFCLLEENRELLDYFAYYLIRFKTIRQNDIITIFSKFGLSVLAKQELIPDSFNKNIKNMNESGTLNLSACFKIRKFKPNNES</sequence>
<dbReference type="InterPro" id="IPR003960">
    <property type="entry name" value="ATPase_AAA_CS"/>
</dbReference>
<dbReference type="PROSITE" id="PS00674">
    <property type="entry name" value="AAA"/>
    <property type="match status" value="1"/>
</dbReference>
<evidence type="ECO:0000256" key="2">
    <source>
        <dbReference type="SAM" id="Phobius"/>
    </source>
</evidence>
<dbReference type="GO" id="GO:0016887">
    <property type="term" value="F:ATP hydrolysis activity"/>
    <property type="evidence" value="ECO:0007669"/>
    <property type="project" value="InterPro"/>
</dbReference>
<name>A0A0U1XPA9_9CHLO</name>
<evidence type="ECO:0000259" key="3">
    <source>
        <dbReference type="SMART" id="SM00382"/>
    </source>
</evidence>
<dbReference type="GO" id="GO:0004222">
    <property type="term" value="F:metalloendopeptidase activity"/>
    <property type="evidence" value="ECO:0007669"/>
    <property type="project" value="InterPro"/>
</dbReference>
<organism evidence="4">
    <name type="scientific">Lobosphaera incisa</name>
    <dbReference type="NCBI Taxonomy" id="312850"/>
    <lineage>
        <taxon>Eukaryota</taxon>
        <taxon>Viridiplantae</taxon>
        <taxon>Chlorophyta</taxon>
        <taxon>core chlorophytes</taxon>
        <taxon>Trebouxiophyceae</taxon>
        <taxon>Trebouxiales</taxon>
        <taxon>Trebouxiaceae</taxon>
        <taxon>Lobosphaera</taxon>
    </lineage>
</organism>
<feature type="transmembrane region" description="Helical" evidence="2">
    <location>
        <begin position="45"/>
        <end position="64"/>
    </location>
</feature>
<dbReference type="PANTHER" id="PTHR23076">
    <property type="entry name" value="METALLOPROTEASE M41 FTSH"/>
    <property type="match status" value="1"/>
</dbReference>
<dbReference type="SUPFAM" id="SSF52540">
    <property type="entry name" value="P-loop containing nucleoside triphosphate hydrolases"/>
    <property type="match status" value="1"/>
</dbReference>
<feature type="domain" description="AAA+ ATPase" evidence="3">
    <location>
        <begin position="1112"/>
        <end position="1340"/>
    </location>
</feature>
<keyword evidence="2" id="KW-0472">Membrane</keyword>
<dbReference type="SMART" id="SM00382">
    <property type="entry name" value="AAA"/>
    <property type="match status" value="1"/>
</dbReference>
<keyword evidence="4" id="KW-0482">Metalloprotease</keyword>
<evidence type="ECO:0000256" key="1">
    <source>
        <dbReference type="SAM" id="MobiDB-lite"/>
    </source>
</evidence>
<dbReference type="Gene3D" id="3.40.50.300">
    <property type="entry name" value="P-loop containing nucleotide triphosphate hydrolases"/>
    <property type="match status" value="2"/>
</dbReference>
<dbReference type="PANTHER" id="PTHR23076:SF97">
    <property type="entry name" value="ATP-DEPENDENT ZINC METALLOPROTEASE YME1L1"/>
    <property type="match status" value="1"/>
</dbReference>
<geneLocation type="chloroplast" evidence="4"/>
<dbReference type="InterPro" id="IPR027417">
    <property type="entry name" value="P-loop_NTPase"/>
</dbReference>
<keyword evidence="2" id="KW-1133">Transmembrane helix</keyword>
<evidence type="ECO:0000313" key="4">
    <source>
        <dbReference type="EMBL" id="AIY30192.1"/>
    </source>
</evidence>
<dbReference type="Gene3D" id="1.10.8.60">
    <property type="match status" value="1"/>
</dbReference>
<dbReference type="SUPFAM" id="SSF140990">
    <property type="entry name" value="FtsH protease domain-like"/>
    <property type="match status" value="2"/>
</dbReference>
<protein>
    <submittedName>
        <fullName evidence="4">ATP-dependent AAA-metalloprotease-like protein</fullName>
    </submittedName>
</protein>
<proteinExistence type="predicted"/>
<dbReference type="GO" id="GO:0004176">
    <property type="term" value="F:ATP-dependent peptidase activity"/>
    <property type="evidence" value="ECO:0007669"/>
    <property type="project" value="InterPro"/>
</dbReference>
<feature type="region of interest" description="Disordered" evidence="1">
    <location>
        <begin position="1242"/>
        <end position="1265"/>
    </location>
</feature>
<dbReference type="InterPro" id="IPR003593">
    <property type="entry name" value="AAA+_ATPase"/>
</dbReference>
<reference evidence="4" key="1">
    <citation type="journal article" date="2014" name="Mitochondrial DNA">
        <title>The complete sequence of the chloroplast genome of the green microalga Lobosphaera (Parietochloris) incisa.</title>
        <authorList>
            <person name="Tourasse N.J."/>
            <person name="Barbi T."/>
            <person name="Waterhouse J.C."/>
            <person name="Shtaida N."/>
            <person name="Leu S."/>
            <person name="Boussiba S."/>
            <person name="Purton S."/>
            <person name="Vallon O."/>
        </authorList>
    </citation>
    <scope>NUCLEOTIDE SEQUENCE</scope>
    <source>
        <strain evidence="4">SAG 2468</strain>
    </source>
</reference>
<dbReference type="GO" id="GO:0005524">
    <property type="term" value="F:ATP binding"/>
    <property type="evidence" value="ECO:0007669"/>
    <property type="project" value="InterPro"/>
</dbReference>
<gene>
    <name evidence="4" type="primary">ycf2</name>
    <name evidence="4" type="ORF">LOBIN_cp065</name>
</gene>
<dbReference type="InterPro" id="IPR003959">
    <property type="entry name" value="ATPase_AAA_core"/>
</dbReference>
<dbReference type="InterPro" id="IPR037219">
    <property type="entry name" value="Peptidase_M41-like"/>
</dbReference>
<dbReference type="Pfam" id="PF00004">
    <property type="entry name" value="AAA"/>
    <property type="match status" value="2"/>
</dbReference>
<dbReference type="EMBL" id="KM821265">
    <property type="protein sequence ID" value="AIY30192.1"/>
    <property type="molecule type" value="Genomic_DNA"/>
</dbReference>
<keyword evidence="2" id="KW-0812">Transmembrane</keyword>
<keyword evidence="4" id="KW-0934">Plastid</keyword>
<dbReference type="Gene3D" id="1.20.58.760">
    <property type="entry name" value="Peptidase M41"/>
    <property type="match status" value="1"/>
</dbReference>
<dbReference type="GO" id="GO:0006508">
    <property type="term" value="P:proteolysis"/>
    <property type="evidence" value="ECO:0007669"/>
    <property type="project" value="UniProtKB-KW"/>
</dbReference>
<keyword evidence="4" id="KW-0150">Chloroplast</keyword>
<keyword evidence="4" id="KW-0645">Protease</keyword>